<evidence type="ECO:0000256" key="1">
    <source>
        <dbReference type="ARBA" id="ARBA00004651"/>
    </source>
</evidence>
<feature type="transmembrane region" description="Helical" evidence="7">
    <location>
        <begin position="53"/>
        <end position="72"/>
    </location>
</feature>
<keyword evidence="4 7" id="KW-0812">Transmembrane</keyword>
<evidence type="ECO:0000256" key="4">
    <source>
        <dbReference type="ARBA" id="ARBA00022692"/>
    </source>
</evidence>
<dbReference type="Pfam" id="PF07690">
    <property type="entry name" value="MFS_1"/>
    <property type="match status" value="1"/>
</dbReference>
<feature type="transmembrane region" description="Helical" evidence="7">
    <location>
        <begin position="404"/>
        <end position="424"/>
    </location>
</feature>
<evidence type="ECO:0000313" key="10">
    <source>
        <dbReference type="Proteomes" id="UP000281726"/>
    </source>
</evidence>
<reference evidence="9 10" key="1">
    <citation type="journal article" date="2004" name="Syst. Appl. Microbiol.">
        <title>Cryptoendolithic actinomycetes from antarctic sandstone rock samples: Micromonospora endolithica sp. nov. and two isolates related to Micromonospora coerulea Jensen 1932.</title>
        <authorList>
            <person name="Hirsch P."/>
            <person name="Mevs U."/>
            <person name="Kroppenstedt R.M."/>
            <person name="Schumann P."/>
            <person name="Stackebrandt E."/>
        </authorList>
    </citation>
    <scope>NUCLEOTIDE SEQUENCE [LARGE SCALE GENOMIC DNA]</scope>
    <source>
        <strain evidence="9 10">JCM 12677</strain>
    </source>
</reference>
<feature type="transmembrane region" description="Helical" evidence="7">
    <location>
        <begin position="337"/>
        <end position="355"/>
    </location>
</feature>
<feature type="transmembrane region" description="Helical" evidence="7">
    <location>
        <begin position="229"/>
        <end position="250"/>
    </location>
</feature>
<dbReference type="Proteomes" id="UP000281726">
    <property type="component" value="Unassembled WGS sequence"/>
</dbReference>
<feature type="transmembrane region" description="Helical" evidence="7">
    <location>
        <begin position="204"/>
        <end position="223"/>
    </location>
</feature>
<dbReference type="PROSITE" id="PS50850">
    <property type="entry name" value="MFS"/>
    <property type="match status" value="1"/>
</dbReference>
<dbReference type="GO" id="GO:0022857">
    <property type="term" value="F:transmembrane transporter activity"/>
    <property type="evidence" value="ECO:0007669"/>
    <property type="project" value="InterPro"/>
</dbReference>
<accession>A0A3A9YQK4</accession>
<dbReference type="OrthoDB" id="9781469at2"/>
<sequence length="512" mass="52304">MAVQQQSPSRATSRQWAALCVLALAVLLLAVDGTVLSLAIPALSQQLQPSATQLLWIGDAYSFALAGLLVTMGTLGDRIGRKRLLLIGATGFAGASLLAAFAPSPGWLIAARVLLGVAGATLMPSTLSIIRNMFTDARQRTTAVAVWGAMATAGAAAGPLVGGFLLEHFWWGSVFVINLPIMALLLILGIPLIPESRDPHPGRFDPLSALLSVLGIVPVVYAVKELASHGVTPTAGITAAAGIAAIIMFVRRQRALTTPLIDVTLFRRPAFTGAVSANLLSIFALSGLLFFVSQYLQLVQGYSPLQAGVRQLPLTLASLAVAVVIGALAARIGHGPLIGIGLVIAAGGLVLLAAAEGTGSYPWLATAFVAIGLGVGAALTLTTDAVISAVPPNKAGAASAVSETAYELGVALGIAILGSLHTALYRTHLTVPADVPDPTAEAARESLASATAVPSTPLLDLARDAFVSAMQATSLIAALLLAAAGLLAWKLISADKGSDQNVSFGSTDDPER</sequence>
<dbReference type="InterPro" id="IPR036259">
    <property type="entry name" value="MFS_trans_sf"/>
</dbReference>
<feature type="transmembrane region" description="Helical" evidence="7">
    <location>
        <begin position="312"/>
        <end position="330"/>
    </location>
</feature>
<keyword evidence="3" id="KW-1003">Cell membrane</keyword>
<dbReference type="SUPFAM" id="SSF103473">
    <property type="entry name" value="MFS general substrate transporter"/>
    <property type="match status" value="1"/>
</dbReference>
<feature type="transmembrane region" description="Helical" evidence="7">
    <location>
        <begin position="361"/>
        <end position="383"/>
    </location>
</feature>
<dbReference type="RefSeq" id="WP_120733138.1">
    <property type="nucleotide sequence ID" value="NZ_RBAK01000022.1"/>
</dbReference>
<keyword evidence="6 7" id="KW-0472">Membrane</keyword>
<feature type="transmembrane region" description="Helical" evidence="7">
    <location>
        <begin position="142"/>
        <end position="162"/>
    </location>
</feature>
<feature type="domain" description="Major facilitator superfamily (MFS) profile" evidence="8">
    <location>
        <begin position="18"/>
        <end position="496"/>
    </location>
</feature>
<evidence type="ECO:0000259" key="8">
    <source>
        <dbReference type="PROSITE" id="PS50850"/>
    </source>
</evidence>
<evidence type="ECO:0000256" key="2">
    <source>
        <dbReference type="ARBA" id="ARBA00022448"/>
    </source>
</evidence>
<keyword evidence="5 7" id="KW-1133">Transmembrane helix</keyword>
<proteinExistence type="predicted"/>
<dbReference type="AlphaFoldDB" id="A0A3A9YQK4"/>
<dbReference type="Gene3D" id="1.20.1250.20">
    <property type="entry name" value="MFS general substrate transporter like domains"/>
    <property type="match status" value="1"/>
</dbReference>
<evidence type="ECO:0000256" key="7">
    <source>
        <dbReference type="SAM" id="Phobius"/>
    </source>
</evidence>
<keyword evidence="2" id="KW-0813">Transport</keyword>
<dbReference type="GO" id="GO:0005886">
    <property type="term" value="C:plasma membrane"/>
    <property type="evidence" value="ECO:0007669"/>
    <property type="project" value="UniProtKB-SubCell"/>
</dbReference>
<evidence type="ECO:0000256" key="5">
    <source>
        <dbReference type="ARBA" id="ARBA00022989"/>
    </source>
</evidence>
<dbReference type="InterPro" id="IPR011701">
    <property type="entry name" value="MFS"/>
</dbReference>
<evidence type="ECO:0000256" key="3">
    <source>
        <dbReference type="ARBA" id="ARBA00022475"/>
    </source>
</evidence>
<dbReference type="CDD" id="cd17321">
    <property type="entry name" value="MFS_MMR_MDR_like"/>
    <property type="match status" value="1"/>
</dbReference>
<dbReference type="InterPro" id="IPR020846">
    <property type="entry name" value="MFS_dom"/>
</dbReference>
<dbReference type="EMBL" id="RBAK01000022">
    <property type="protein sequence ID" value="RKN38240.1"/>
    <property type="molecule type" value="Genomic_DNA"/>
</dbReference>
<dbReference type="PANTHER" id="PTHR42718:SF47">
    <property type="entry name" value="METHYL VIOLOGEN RESISTANCE PROTEIN SMVA"/>
    <property type="match status" value="1"/>
</dbReference>
<name>A0A3A9YQK4_9ACTN</name>
<comment type="subcellular location">
    <subcellularLocation>
        <location evidence="1">Cell membrane</location>
        <topology evidence="1">Multi-pass membrane protein</topology>
    </subcellularLocation>
</comment>
<protein>
    <submittedName>
        <fullName evidence="9">MFS transporter</fullName>
    </submittedName>
</protein>
<feature type="transmembrane region" description="Helical" evidence="7">
    <location>
        <begin position="168"/>
        <end position="192"/>
    </location>
</feature>
<feature type="transmembrane region" description="Helical" evidence="7">
    <location>
        <begin position="84"/>
        <end position="103"/>
    </location>
</feature>
<feature type="transmembrane region" description="Helical" evidence="7">
    <location>
        <begin position="271"/>
        <end position="292"/>
    </location>
</feature>
<keyword evidence="10" id="KW-1185">Reference proteome</keyword>
<evidence type="ECO:0000313" key="9">
    <source>
        <dbReference type="EMBL" id="RKN38240.1"/>
    </source>
</evidence>
<comment type="caution">
    <text evidence="9">The sequence shown here is derived from an EMBL/GenBank/DDBJ whole genome shotgun (WGS) entry which is preliminary data.</text>
</comment>
<dbReference type="Gene3D" id="1.20.1720.10">
    <property type="entry name" value="Multidrug resistance protein D"/>
    <property type="match status" value="1"/>
</dbReference>
<organism evidence="9 10">
    <name type="scientific">Micromonospora endolithica</name>
    <dbReference type="NCBI Taxonomy" id="230091"/>
    <lineage>
        <taxon>Bacteria</taxon>
        <taxon>Bacillati</taxon>
        <taxon>Actinomycetota</taxon>
        <taxon>Actinomycetes</taxon>
        <taxon>Micromonosporales</taxon>
        <taxon>Micromonosporaceae</taxon>
        <taxon>Micromonospora</taxon>
    </lineage>
</organism>
<gene>
    <name evidence="9" type="ORF">D7223_31340</name>
</gene>
<feature type="transmembrane region" description="Helical" evidence="7">
    <location>
        <begin position="109"/>
        <end position="130"/>
    </location>
</feature>
<feature type="transmembrane region" description="Helical" evidence="7">
    <location>
        <begin position="465"/>
        <end position="489"/>
    </location>
</feature>
<dbReference type="PANTHER" id="PTHR42718">
    <property type="entry name" value="MAJOR FACILITATOR SUPERFAMILY MULTIDRUG TRANSPORTER MFSC"/>
    <property type="match status" value="1"/>
</dbReference>
<evidence type="ECO:0000256" key="6">
    <source>
        <dbReference type="ARBA" id="ARBA00023136"/>
    </source>
</evidence>